<dbReference type="AlphaFoldDB" id="A0AAE3QK28"/>
<organism evidence="1 2">
    <name type="scientific">Xanthocytophaga flava</name>
    <dbReference type="NCBI Taxonomy" id="3048013"/>
    <lineage>
        <taxon>Bacteria</taxon>
        <taxon>Pseudomonadati</taxon>
        <taxon>Bacteroidota</taxon>
        <taxon>Cytophagia</taxon>
        <taxon>Cytophagales</taxon>
        <taxon>Rhodocytophagaceae</taxon>
        <taxon>Xanthocytophaga</taxon>
    </lineage>
</organism>
<gene>
    <name evidence="1" type="ORF">QNI16_00430</name>
</gene>
<dbReference type="RefSeq" id="WP_313974709.1">
    <property type="nucleotide sequence ID" value="NZ_JASJOS010000001.1"/>
</dbReference>
<accession>A0AAE3QK28</accession>
<comment type="caution">
    <text evidence="1">The sequence shown here is derived from an EMBL/GenBank/DDBJ whole genome shotgun (WGS) entry which is preliminary data.</text>
</comment>
<evidence type="ECO:0000313" key="2">
    <source>
        <dbReference type="Proteomes" id="UP001241110"/>
    </source>
</evidence>
<dbReference type="PROSITE" id="PS51257">
    <property type="entry name" value="PROKAR_LIPOPROTEIN"/>
    <property type="match status" value="1"/>
</dbReference>
<dbReference type="Proteomes" id="UP001241110">
    <property type="component" value="Unassembled WGS sequence"/>
</dbReference>
<proteinExistence type="predicted"/>
<dbReference type="EMBL" id="JASJOS010000001">
    <property type="protein sequence ID" value="MDJ1478925.1"/>
    <property type="molecule type" value="Genomic_DNA"/>
</dbReference>
<sequence length="203" mass="22738">MYKSRLLSLISIGFIILILLVSCRSTSIPKFTISESDSIALAAPLVVTLTAQDLTEDGSQVSSGNDEIALLCYTSSDSGAHILSVIKDLTIFDKNTDKTKTYLSHTNIRSSDQLILLVLEIDSERSISEIERAVQKHLKEILTAYKSRNSTQIQKYLQDEDLLTLEIIPVSLLKDKSQTFQLNGFRLFDKYAYQFVVKVNSIP</sequence>
<name>A0AAE3QK28_9BACT</name>
<protein>
    <submittedName>
        <fullName evidence="1">Uncharacterized protein</fullName>
    </submittedName>
</protein>
<evidence type="ECO:0000313" key="1">
    <source>
        <dbReference type="EMBL" id="MDJ1478925.1"/>
    </source>
</evidence>
<reference evidence="1" key="1">
    <citation type="submission" date="2023-05" db="EMBL/GenBank/DDBJ databases">
        <authorList>
            <person name="Zhang X."/>
        </authorList>
    </citation>
    <scope>NUCLEOTIDE SEQUENCE</scope>
    <source>
        <strain evidence="1">YF14B1</strain>
    </source>
</reference>